<name>A0ABV5J8M8_9BACT</name>
<accession>A0ABV5J8M8</accession>
<keyword evidence="4" id="KW-1185">Reference proteome</keyword>
<evidence type="ECO:0000313" key="4">
    <source>
        <dbReference type="Proteomes" id="UP001589654"/>
    </source>
</evidence>
<proteinExistence type="predicted"/>
<feature type="transmembrane region" description="Helical" evidence="1">
    <location>
        <begin position="64"/>
        <end position="85"/>
    </location>
</feature>
<dbReference type="InterPro" id="IPR036691">
    <property type="entry name" value="Endo/exonu/phosph_ase_sf"/>
</dbReference>
<organism evidence="3 4">
    <name type="scientific">Echinicola jeungdonensis</name>
    <dbReference type="NCBI Taxonomy" id="709343"/>
    <lineage>
        <taxon>Bacteria</taxon>
        <taxon>Pseudomonadati</taxon>
        <taxon>Bacteroidota</taxon>
        <taxon>Cytophagia</taxon>
        <taxon>Cytophagales</taxon>
        <taxon>Cyclobacteriaceae</taxon>
        <taxon>Echinicola</taxon>
    </lineage>
</organism>
<dbReference type="EMBL" id="JBHMEW010000059">
    <property type="protein sequence ID" value="MFB9212294.1"/>
    <property type="molecule type" value="Genomic_DNA"/>
</dbReference>
<dbReference type="Pfam" id="PF03372">
    <property type="entry name" value="Exo_endo_phos"/>
    <property type="match status" value="1"/>
</dbReference>
<sequence length="349" mass="40521">MKIALYIFSALVLIAGIMPLVKKDYWTFRVFDYPRVQKLLLTSTLLIIWISAIYPNLKKVDYGVIFLLLMLFIYLLTQILPFSIFGKKMVKSANKHQKTSLHLLVGNVYQFNKNYQKTIRLIQNISPDIFMLVETDQFWANEVSALKNEYPYHIEIPLDNTYGLLFYSKFKITNQSINYLINEDIPSIIVDMELPDQRKVRVYGLHPTPPVPWENTHSTERDAEILIVGKLAKAYGKPSIIIGDLNDVAWSYANDLFLKISGMGDPRRGRGMYSTFHAKYPWLRWPLDHIFLSPHFKLKKLKVQPNVGSDHFPISAQVVLDLENENEQFEADQEDKKEAMEKIARGVNF</sequence>
<keyword evidence="1" id="KW-1133">Transmembrane helix</keyword>
<keyword evidence="3" id="KW-0540">Nuclease</keyword>
<dbReference type="InterPro" id="IPR051916">
    <property type="entry name" value="GPI-anchor_lipid_remodeler"/>
</dbReference>
<evidence type="ECO:0000256" key="1">
    <source>
        <dbReference type="SAM" id="Phobius"/>
    </source>
</evidence>
<protein>
    <submittedName>
        <fullName evidence="3">Endonuclease/exonuclease/phosphatase family protein</fullName>
    </submittedName>
</protein>
<keyword evidence="3" id="KW-0255">Endonuclease</keyword>
<feature type="domain" description="Endonuclease/exonuclease/phosphatase" evidence="2">
    <location>
        <begin position="107"/>
        <end position="311"/>
    </location>
</feature>
<dbReference type="SUPFAM" id="SSF56219">
    <property type="entry name" value="DNase I-like"/>
    <property type="match status" value="1"/>
</dbReference>
<feature type="transmembrane region" description="Helical" evidence="1">
    <location>
        <begin position="39"/>
        <end position="57"/>
    </location>
</feature>
<dbReference type="PANTHER" id="PTHR14859">
    <property type="entry name" value="CALCOFLUOR WHITE HYPERSENSITIVE PROTEIN PRECURSOR"/>
    <property type="match status" value="1"/>
</dbReference>
<dbReference type="PANTHER" id="PTHR14859:SF15">
    <property type="entry name" value="ENDONUCLEASE_EXONUCLEASE_PHOSPHATASE DOMAIN-CONTAINING PROTEIN"/>
    <property type="match status" value="1"/>
</dbReference>
<evidence type="ECO:0000313" key="3">
    <source>
        <dbReference type="EMBL" id="MFB9212294.1"/>
    </source>
</evidence>
<evidence type="ECO:0000259" key="2">
    <source>
        <dbReference type="Pfam" id="PF03372"/>
    </source>
</evidence>
<dbReference type="Proteomes" id="UP001589654">
    <property type="component" value="Unassembled WGS sequence"/>
</dbReference>
<keyword evidence="1" id="KW-0472">Membrane</keyword>
<dbReference type="InterPro" id="IPR005135">
    <property type="entry name" value="Endo/exonuclease/phosphatase"/>
</dbReference>
<dbReference type="GO" id="GO:0004519">
    <property type="term" value="F:endonuclease activity"/>
    <property type="evidence" value="ECO:0007669"/>
    <property type="project" value="UniProtKB-KW"/>
</dbReference>
<gene>
    <name evidence="3" type="ORF">ACFFUR_10805</name>
</gene>
<keyword evidence="3" id="KW-0378">Hydrolase</keyword>
<dbReference type="Gene3D" id="3.60.10.10">
    <property type="entry name" value="Endonuclease/exonuclease/phosphatase"/>
    <property type="match status" value="1"/>
</dbReference>
<keyword evidence="1" id="KW-0812">Transmembrane</keyword>
<comment type="caution">
    <text evidence="3">The sequence shown here is derived from an EMBL/GenBank/DDBJ whole genome shotgun (WGS) entry which is preliminary data.</text>
</comment>
<dbReference type="RefSeq" id="WP_379945423.1">
    <property type="nucleotide sequence ID" value="NZ_JBHMEW010000059.1"/>
</dbReference>
<reference evidence="3 4" key="1">
    <citation type="submission" date="2024-09" db="EMBL/GenBank/DDBJ databases">
        <authorList>
            <person name="Sun Q."/>
            <person name="Mori K."/>
        </authorList>
    </citation>
    <scope>NUCLEOTIDE SEQUENCE [LARGE SCALE GENOMIC DNA]</scope>
    <source>
        <strain evidence="3 4">CECT 7682</strain>
    </source>
</reference>